<feature type="domain" description="Schlafen group 3-like DNA/RNA helicase" evidence="1">
    <location>
        <begin position="206"/>
        <end position="410"/>
    </location>
</feature>
<reference evidence="2 4" key="1">
    <citation type="journal article" date="2016" name="Genome Announc.">
        <title>Complete Genome Sequences of Aerococcus christensenii CCUG 28831T, Aerococcus sanguinicola CCUG 43001T, Aerococcus urinae CCUG 36881T, Aerococcus urinaeequi CCUG 28094T, Aerococcus urinaehominis CCUG 42038 BT, and Aerococcus viridans CCUG 4311T.</title>
        <authorList>
            <person name="Carkaci D."/>
            <person name="Dargis R."/>
            <person name="Nielsen X.C."/>
            <person name="Skovgaard O."/>
            <person name="Fuursted K."/>
            <person name="Christensen J.J."/>
        </authorList>
    </citation>
    <scope>NUCLEOTIDE SEQUENCE [LARGE SCALE GENOMIC DNA]</scope>
    <source>
        <strain evidence="2 4">CCUG43001</strain>
    </source>
</reference>
<evidence type="ECO:0000313" key="2">
    <source>
        <dbReference type="EMBL" id="AMB94527.1"/>
    </source>
</evidence>
<dbReference type="EMBL" id="PKGY01000001">
    <property type="protein sequence ID" value="PKZ23477.1"/>
    <property type="molecule type" value="Genomic_DNA"/>
</dbReference>
<evidence type="ECO:0000313" key="4">
    <source>
        <dbReference type="Proteomes" id="UP000069912"/>
    </source>
</evidence>
<evidence type="ECO:0000259" key="1">
    <source>
        <dbReference type="Pfam" id="PF09848"/>
    </source>
</evidence>
<keyword evidence="4" id="KW-1185">Reference proteome</keyword>
<dbReference type="EMBL" id="CP014160">
    <property type="protein sequence ID" value="AMB94527.1"/>
    <property type="molecule type" value="Genomic_DNA"/>
</dbReference>
<dbReference type="InterPro" id="IPR027417">
    <property type="entry name" value="P-loop_NTPase"/>
</dbReference>
<name>A0A0X8FC31_9LACT</name>
<dbReference type="Proteomes" id="UP000069912">
    <property type="component" value="Chromosome"/>
</dbReference>
<gene>
    <name evidence="2" type="ORF">AWM72_07075</name>
    <name evidence="3" type="ORF">CYJ28_02680</name>
</gene>
<reference evidence="4" key="2">
    <citation type="submission" date="2016-01" db="EMBL/GenBank/DDBJ databases">
        <title>Six Aerococcus type strain genome sequencing and assembly using PacBio and Illumina Hiseq.</title>
        <authorList>
            <person name="Carkaci D."/>
            <person name="Dargis R."/>
            <person name="Nielsen X.C."/>
            <person name="Skovgaard O."/>
            <person name="Fuursted K."/>
            <person name="Christensen J.J."/>
        </authorList>
    </citation>
    <scope>NUCLEOTIDE SEQUENCE [LARGE SCALE GENOMIC DNA]</scope>
    <source>
        <strain evidence="4">CCUG43001</strain>
    </source>
</reference>
<proteinExistence type="predicted"/>
<dbReference type="OrthoDB" id="1411900at2"/>
<dbReference type="InterPro" id="IPR018647">
    <property type="entry name" value="SLFN_3-like_DNA/RNA_helicase"/>
</dbReference>
<protein>
    <submittedName>
        <fullName evidence="3">ATP-binding protein</fullName>
    </submittedName>
</protein>
<dbReference type="Proteomes" id="UP000234239">
    <property type="component" value="Unassembled WGS sequence"/>
</dbReference>
<dbReference type="Gene3D" id="3.40.50.300">
    <property type="entry name" value="P-loop containing nucleotide triphosphate hydrolases"/>
    <property type="match status" value="1"/>
</dbReference>
<dbReference type="GeneID" id="92903826"/>
<dbReference type="GO" id="GO:0005524">
    <property type="term" value="F:ATP binding"/>
    <property type="evidence" value="ECO:0007669"/>
    <property type="project" value="UniProtKB-KW"/>
</dbReference>
<reference evidence="3 5" key="3">
    <citation type="submission" date="2017-12" db="EMBL/GenBank/DDBJ databases">
        <title>Phylogenetic diversity of female urinary microbiome.</title>
        <authorList>
            <person name="Thomas-White K."/>
            <person name="Wolfe A.J."/>
        </authorList>
    </citation>
    <scope>NUCLEOTIDE SEQUENCE [LARGE SCALE GENOMIC DNA]</scope>
    <source>
        <strain evidence="3 5">UMB0139</strain>
    </source>
</reference>
<dbReference type="RefSeq" id="WP_067975409.1">
    <property type="nucleotide sequence ID" value="NZ_CAJHKN010000001.1"/>
</dbReference>
<keyword evidence="3" id="KW-0067">ATP-binding</keyword>
<dbReference type="SUPFAM" id="SSF52540">
    <property type="entry name" value="P-loop containing nucleoside triphosphate hydrolases"/>
    <property type="match status" value="1"/>
</dbReference>
<evidence type="ECO:0000313" key="3">
    <source>
        <dbReference type="EMBL" id="PKZ23477.1"/>
    </source>
</evidence>
<dbReference type="CDD" id="cd00009">
    <property type="entry name" value="AAA"/>
    <property type="match status" value="1"/>
</dbReference>
<dbReference type="AlphaFoldDB" id="A0A0X8FC31"/>
<sequence>MDLITLKNIGLNKGINTEDLRKSGISLRDEEFESISKLVDKLLSLEGVEIDKFIKKSNGFECGYEIPQIGKEFDLLRFGNNYNLNIEIKNGSTMEKQMSQIHRNEYYLKAINNNFEIISVDTGTNTCLASSIKNGNINSIIEVDFLYIYKMIINQDIIQMSNLDEIFHPKYYLVNPFNNTKKFLKEEYMLTSHQEEILKTYHKSYCIAVEGGPGTGKSLLLYSIVQDLINNCNKTKEDILIIHCGTLNSGHRKLQENGFNIVESRFFKAGKISESTKYIFIDEAQRIFPNQMENVMNQAEEKNILLNFFFDPFQTFFENSEGEEAKAKFFEYIEEHDGRKYKLSKNIRTNQDLSVFIDQVMEYRPKQIKVIDNSDEKIKLIYTADHEQTKAICKAYGYKRYKILSYTPSQYDYDLFDDYKISENIPQYTIGQEFDKTVVIIPEFFYYERNQEGKMEIKSPTRGSYYSGPKMLFQNITRATTEIVFVIENNEEVFNSLIKFLSR</sequence>
<accession>A0A0X8FC31</accession>
<dbReference type="Pfam" id="PF09848">
    <property type="entry name" value="SLFN-g3_helicase"/>
    <property type="match status" value="1"/>
</dbReference>
<evidence type="ECO:0000313" key="5">
    <source>
        <dbReference type="Proteomes" id="UP000234239"/>
    </source>
</evidence>
<organism evidence="2 4">
    <name type="scientific">Aerococcus sanguinicola</name>
    <dbReference type="NCBI Taxonomy" id="119206"/>
    <lineage>
        <taxon>Bacteria</taxon>
        <taxon>Bacillati</taxon>
        <taxon>Bacillota</taxon>
        <taxon>Bacilli</taxon>
        <taxon>Lactobacillales</taxon>
        <taxon>Aerococcaceae</taxon>
        <taxon>Aerococcus</taxon>
    </lineage>
</organism>
<keyword evidence="3" id="KW-0547">Nucleotide-binding</keyword>
<dbReference type="KEGG" id="asan:AWM72_07075"/>